<keyword evidence="4 6" id="KW-1133">Transmembrane helix</keyword>
<evidence type="ECO:0000256" key="6">
    <source>
        <dbReference type="SAM" id="Phobius"/>
    </source>
</evidence>
<evidence type="ECO:0000256" key="3">
    <source>
        <dbReference type="ARBA" id="ARBA00022692"/>
    </source>
</evidence>
<gene>
    <name evidence="7" type="ORF">S01H1_85891</name>
</gene>
<comment type="caution">
    <text evidence="7">The sequence shown here is derived from an EMBL/GenBank/DDBJ whole genome shotgun (WGS) entry which is preliminary data.</text>
</comment>
<keyword evidence="5 6" id="KW-0472">Membrane</keyword>
<dbReference type="InterPro" id="IPR001851">
    <property type="entry name" value="ABC_transp_permease"/>
</dbReference>
<accession>X0Z415</accession>
<dbReference type="AlphaFoldDB" id="X0Z415"/>
<dbReference type="GO" id="GO:0015658">
    <property type="term" value="F:branched-chain amino acid transmembrane transporter activity"/>
    <property type="evidence" value="ECO:0007669"/>
    <property type="project" value="InterPro"/>
</dbReference>
<dbReference type="EMBL" id="BARS01059189">
    <property type="protein sequence ID" value="GAG43311.1"/>
    <property type="molecule type" value="Genomic_DNA"/>
</dbReference>
<evidence type="ECO:0008006" key="8">
    <source>
        <dbReference type="Google" id="ProtNLM"/>
    </source>
</evidence>
<protein>
    <recommendedName>
        <fullName evidence="8">Branched-chain amino acid ABC transporter permease</fullName>
    </recommendedName>
</protein>
<keyword evidence="2" id="KW-1003">Cell membrane</keyword>
<feature type="transmembrane region" description="Helical" evidence="6">
    <location>
        <begin position="6"/>
        <end position="24"/>
    </location>
</feature>
<proteinExistence type="predicted"/>
<organism evidence="7">
    <name type="scientific">marine sediment metagenome</name>
    <dbReference type="NCBI Taxonomy" id="412755"/>
    <lineage>
        <taxon>unclassified sequences</taxon>
        <taxon>metagenomes</taxon>
        <taxon>ecological metagenomes</taxon>
    </lineage>
</organism>
<sequence length="61" mass="7026">ETVSGYYYLILLFVALVFLVVFHLDRSRIGRAWRAIREDELAAHTMGVDTRRLKLLAFSVG</sequence>
<reference evidence="7" key="1">
    <citation type="journal article" date="2014" name="Front. Microbiol.">
        <title>High frequency of phylogenetically diverse reductive dehalogenase-homologous genes in deep subseafloor sedimentary metagenomes.</title>
        <authorList>
            <person name="Kawai M."/>
            <person name="Futagami T."/>
            <person name="Toyoda A."/>
            <person name="Takaki Y."/>
            <person name="Nishi S."/>
            <person name="Hori S."/>
            <person name="Arai W."/>
            <person name="Tsubouchi T."/>
            <person name="Morono Y."/>
            <person name="Uchiyama I."/>
            <person name="Ito T."/>
            <person name="Fujiyama A."/>
            <person name="Inagaki F."/>
            <person name="Takami H."/>
        </authorList>
    </citation>
    <scope>NUCLEOTIDE SEQUENCE</scope>
    <source>
        <strain evidence="7">Expedition CK06-06</strain>
    </source>
</reference>
<feature type="non-terminal residue" evidence="7">
    <location>
        <position position="61"/>
    </location>
</feature>
<dbReference type="InterPro" id="IPR043428">
    <property type="entry name" value="LivM-like"/>
</dbReference>
<evidence type="ECO:0000256" key="4">
    <source>
        <dbReference type="ARBA" id="ARBA00022989"/>
    </source>
</evidence>
<evidence type="ECO:0000256" key="5">
    <source>
        <dbReference type="ARBA" id="ARBA00023136"/>
    </source>
</evidence>
<dbReference type="PANTHER" id="PTHR30482">
    <property type="entry name" value="HIGH-AFFINITY BRANCHED-CHAIN AMINO ACID TRANSPORT SYSTEM PERMEASE"/>
    <property type="match status" value="1"/>
</dbReference>
<evidence type="ECO:0000256" key="1">
    <source>
        <dbReference type="ARBA" id="ARBA00004651"/>
    </source>
</evidence>
<keyword evidence="3 6" id="KW-0812">Transmembrane</keyword>
<dbReference type="PANTHER" id="PTHR30482:SF10">
    <property type="entry name" value="HIGH-AFFINITY BRANCHED-CHAIN AMINO ACID TRANSPORT PROTEIN BRAE"/>
    <property type="match status" value="1"/>
</dbReference>
<dbReference type="GO" id="GO:0005886">
    <property type="term" value="C:plasma membrane"/>
    <property type="evidence" value="ECO:0007669"/>
    <property type="project" value="UniProtKB-SubCell"/>
</dbReference>
<name>X0Z415_9ZZZZ</name>
<feature type="non-terminal residue" evidence="7">
    <location>
        <position position="1"/>
    </location>
</feature>
<dbReference type="Pfam" id="PF02653">
    <property type="entry name" value="BPD_transp_2"/>
    <property type="match status" value="1"/>
</dbReference>
<comment type="subcellular location">
    <subcellularLocation>
        <location evidence="1">Cell membrane</location>
        <topology evidence="1">Multi-pass membrane protein</topology>
    </subcellularLocation>
</comment>
<evidence type="ECO:0000313" key="7">
    <source>
        <dbReference type="EMBL" id="GAG43311.1"/>
    </source>
</evidence>
<evidence type="ECO:0000256" key="2">
    <source>
        <dbReference type="ARBA" id="ARBA00022475"/>
    </source>
</evidence>